<dbReference type="Proteomes" id="UP000006039">
    <property type="component" value="Unassembled WGS sequence"/>
</dbReference>
<gene>
    <name evidence="2" type="primary">20340749</name>
    <name evidence="1" type="ORF">GGTG_00291</name>
</gene>
<reference evidence="1" key="3">
    <citation type="submission" date="2010-09" db="EMBL/GenBank/DDBJ databases">
        <title>Annotation of Gaeumannomyces graminis var. tritici R3-111a-1.</title>
        <authorList>
            <consortium name="The Broad Institute Genome Sequencing Platform"/>
            <person name="Ma L.-J."/>
            <person name="Dead R."/>
            <person name="Young S.K."/>
            <person name="Zeng Q."/>
            <person name="Gargeya S."/>
            <person name="Fitzgerald M."/>
            <person name="Haas B."/>
            <person name="Abouelleil A."/>
            <person name="Alvarado L."/>
            <person name="Arachchi H.M."/>
            <person name="Berlin A."/>
            <person name="Brown A."/>
            <person name="Chapman S.B."/>
            <person name="Chen Z."/>
            <person name="Dunbar C."/>
            <person name="Freedman E."/>
            <person name="Gearin G."/>
            <person name="Gellesch M."/>
            <person name="Goldberg J."/>
            <person name="Griggs A."/>
            <person name="Gujja S."/>
            <person name="Heiman D."/>
            <person name="Howarth C."/>
            <person name="Larson L."/>
            <person name="Lui A."/>
            <person name="MacDonald P.J.P."/>
            <person name="Mehta T."/>
            <person name="Montmayeur A."/>
            <person name="Murphy C."/>
            <person name="Neiman D."/>
            <person name="Pearson M."/>
            <person name="Priest M."/>
            <person name="Roberts A."/>
            <person name="Saif S."/>
            <person name="Shea T."/>
            <person name="Shenoy N."/>
            <person name="Sisk P."/>
            <person name="Stolte C."/>
            <person name="Sykes S."/>
            <person name="Yandava C."/>
            <person name="Wortman J."/>
            <person name="Nusbaum C."/>
            <person name="Birren B."/>
        </authorList>
    </citation>
    <scope>NUCLEOTIDE SEQUENCE</scope>
    <source>
        <strain evidence="1">R3-111a-1</strain>
    </source>
</reference>
<reference evidence="1" key="2">
    <citation type="submission" date="2010-07" db="EMBL/GenBank/DDBJ databases">
        <authorList>
            <consortium name="The Broad Institute Genome Sequencing Platform"/>
            <consortium name="Broad Institute Genome Sequencing Center for Infectious Disease"/>
            <person name="Ma L.-J."/>
            <person name="Dead R."/>
            <person name="Young S."/>
            <person name="Zeng Q."/>
            <person name="Koehrsen M."/>
            <person name="Alvarado L."/>
            <person name="Berlin A."/>
            <person name="Chapman S.B."/>
            <person name="Chen Z."/>
            <person name="Freedman E."/>
            <person name="Gellesch M."/>
            <person name="Goldberg J."/>
            <person name="Griggs A."/>
            <person name="Gujja S."/>
            <person name="Heilman E.R."/>
            <person name="Heiman D."/>
            <person name="Hepburn T."/>
            <person name="Howarth C."/>
            <person name="Jen D."/>
            <person name="Larson L."/>
            <person name="Mehta T."/>
            <person name="Neiman D."/>
            <person name="Pearson M."/>
            <person name="Roberts A."/>
            <person name="Saif S."/>
            <person name="Shea T."/>
            <person name="Shenoy N."/>
            <person name="Sisk P."/>
            <person name="Stolte C."/>
            <person name="Sykes S."/>
            <person name="Walk T."/>
            <person name="White J."/>
            <person name="Yandava C."/>
            <person name="Haas B."/>
            <person name="Nusbaum C."/>
            <person name="Birren B."/>
        </authorList>
    </citation>
    <scope>NUCLEOTIDE SEQUENCE</scope>
    <source>
        <strain evidence="1">R3-111a-1</strain>
    </source>
</reference>
<sequence length="520" mass="58359">MSSVRSLFWPEPAEEEPRSFGLQQVHPDERNTEATVSKEIESVHSPHLQAPGLFTDTSPPVLQHYCHSWVGGKIFEDMERLEESQNPNSGNVNWLKDDTMLPALIPSARILTYEWNANFVGSASADIFSGHAETLPLRIHAERSRRGRSKYPIIFVTSGFGGLLLAKALVSEVHRRIYADGFKPEVLRYTVGVAFLGTPFRGCEKFASTAAELRLLIAQQTSAETGVLHSSDLVSYLKEGSADNASGLDELVQEFSKLIHDRAFKFPITCFFEGRPTNFEKMLDKMSEAERESLRAKIGSQRVMVSRSSSCLPGIDVYELDASHSMMHRYNKPTCENFLTVPFHLGRFAEEASRILQARSAPPIDPELEKLRNGLLSHLAVAPYSDYKAPNINSNIKVLLTSRSYQHIKQSFQSLKSSLPDTHLCGEKDEEQEQISQEVDLFIEGEVGHLDLKQQARLIVPELRDAIGTSEEILLEVIRTLPRTAPDVYEKILSKSRNPAMTRRILQIAVVAFRPLTITE</sequence>
<evidence type="ECO:0000313" key="1">
    <source>
        <dbReference type="EMBL" id="EJT80289.1"/>
    </source>
</evidence>
<evidence type="ECO:0000313" key="3">
    <source>
        <dbReference type="Proteomes" id="UP000006039"/>
    </source>
</evidence>
<dbReference type="AlphaFoldDB" id="J3NG99"/>
<dbReference type="EnsemblFungi" id="EJT80289">
    <property type="protein sequence ID" value="EJT80289"/>
    <property type="gene ID" value="GGTG_00291"/>
</dbReference>
<dbReference type="PANTHER" id="PTHR48182">
    <property type="entry name" value="PROTEIN SERAC1"/>
    <property type="match status" value="1"/>
</dbReference>
<dbReference type="OrthoDB" id="5086500at2759"/>
<dbReference type="InterPro" id="IPR052374">
    <property type="entry name" value="SERAC1"/>
</dbReference>
<reference evidence="3" key="1">
    <citation type="submission" date="2010-07" db="EMBL/GenBank/DDBJ databases">
        <title>The genome sequence of Gaeumannomyces graminis var. tritici strain R3-111a-1.</title>
        <authorList>
            <consortium name="The Broad Institute Genome Sequencing Platform"/>
            <person name="Ma L.-J."/>
            <person name="Dead R."/>
            <person name="Young S."/>
            <person name="Zeng Q."/>
            <person name="Koehrsen M."/>
            <person name="Alvarado L."/>
            <person name="Berlin A."/>
            <person name="Chapman S.B."/>
            <person name="Chen Z."/>
            <person name="Freedman E."/>
            <person name="Gellesch M."/>
            <person name="Goldberg J."/>
            <person name="Griggs A."/>
            <person name="Gujja S."/>
            <person name="Heilman E.R."/>
            <person name="Heiman D."/>
            <person name="Hepburn T."/>
            <person name="Howarth C."/>
            <person name="Jen D."/>
            <person name="Larson L."/>
            <person name="Mehta T."/>
            <person name="Neiman D."/>
            <person name="Pearson M."/>
            <person name="Roberts A."/>
            <person name="Saif S."/>
            <person name="Shea T."/>
            <person name="Shenoy N."/>
            <person name="Sisk P."/>
            <person name="Stolte C."/>
            <person name="Sykes S."/>
            <person name="Walk T."/>
            <person name="White J."/>
            <person name="Yandava C."/>
            <person name="Haas B."/>
            <person name="Nusbaum C."/>
            <person name="Birren B."/>
        </authorList>
    </citation>
    <scope>NUCLEOTIDE SEQUENCE [LARGE SCALE GENOMIC DNA]</scope>
    <source>
        <strain evidence="3">R3-111a-1</strain>
    </source>
</reference>
<protein>
    <submittedName>
        <fullName evidence="1 2">Uncharacterized protein</fullName>
    </submittedName>
</protein>
<dbReference type="PANTHER" id="PTHR48182:SF3">
    <property type="entry name" value="DUF676 DOMAIN-CONTAINING PROTEIN"/>
    <property type="match status" value="1"/>
</dbReference>
<evidence type="ECO:0000313" key="2">
    <source>
        <dbReference type="EnsemblFungi" id="EJT80289"/>
    </source>
</evidence>
<reference evidence="2" key="5">
    <citation type="submission" date="2018-04" db="UniProtKB">
        <authorList>
            <consortium name="EnsemblFungi"/>
        </authorList>
    </citation>
    <scope>IDENTIFICATION</scope>
    <source>
        <strain evidence="2">R3-111a-1</strain>
    </source>
</reference>
<dbReference type="VEuPathDB" id="FungiDB:GGTG_00291"/>
<reference evidence="2" key="4">
    <citation type="journal article" date="2015" name="G3 (Bethesda)">
        <title>Genome sequences of three phytopathogenic species of the Magnaporthaceae family of fungi.</title>
        <authorList>
            <person name="Okagaki L.H."/>
            <person name="Nunes C.C."/>
            <person name="Sailsbery J."/>
            <person name="Clay B."/>
            <person name="Brown D."/>
            <person name="John T."/>
            <person name="Oh Y."/>
            <person name="Young N."/>
            <person name="Fitzgerald M."/>
            <person name="Haas B.J."/>
            <person name="Zeng Q."/>
            <person name="Young S."/>
            <person name="Adiconis X."/>
            <person name="Fan L."/>
            <person name="Levin J.Z."/>
            <person name="Mitchell T.K."/>
            <person name="Okubara P.A."/>
            <person name="Farman M.L."/>
            <person name="Kohn L.M."/>
            <person name="Birren B."/>
            <person name="Ma L.-J."/>
            <person name="Dean R.A."/>
        </authorList>
    </citation>
    <scope>NUCLEOTIDE SEQUENCE</scope>
    <source>
        <strain evidence="2">R3-111a-1</strain>
    </source>
</reference>
<dbReference type="RefSeq" id="XP_009216298.1">
    <property type="nucleotide sequence ID" value="XM_009218034.1"/>
</dbReference>
<accession>J3NG99</accession>
<keyword evidence="3" id="KW-1185">Reference proteome</keyword>
<name>J3NG99_GAET3</name>
<dbReference type="EMBL" id="GL385395">
    <property type="protein sequence ID" value="EJT80289.1"/>
    <property type="molecule type" value="Genomic_DNA"/>
</dbReference>
<dbReference type="HOGENOM" id="CLU_523780_0_0_1"/>
<organism evidence="1">
    <name type="scientific">Gaeumannomyces tritici (strain R3-111a-1)</name>
    <name type="common">Wheat and barley take-all root rot fungus</name>
    <name type="synonym">Gaeumannomyces graminis var. tritici</name>
    <dbReference type="NCBI Taxonomy" id="644352"/>
    <lineage>
        <taxon>Eukaryota</taxon>
        <taxon>Fungi</taxon>
        <taxon>Dikarya</taxon>
        <taxon>Ascomycota</taxon>
        <taxon>Pezizomycotina</taxon>
        <taxon>Sordariomycetes</taxon>
        <taxon>Sordariomycetidae</taxon>
        <taxon>Magnaporthales</taxon>
        <taxon>Magnaporthaceae</taxon>
        <taxon>Gaeumannomyces</taxon>
    </lineage>
</organism>
<dbReference type="GeneID" id="20340749"/>
<proteinExistence type="predicted"/>